<sequence>MVLREFLSVTTVTWSTGTGWRAVLRNCMHFHTDRKGLWTYLLMH</sequence>
<protein>
    <submittedName>
        <fullName evidence="1">Uncharacterized protein</fullName>
    </submittedName>
</protein>
<evidence type="ECO:0000313" key="1">
    <source>
        <dbReference type="EMBL" id="JAH18073.1"/>
    </source>
</evidence>
<dbReference type="AlphaFoldDB" id="A0A0E9QPH7"/>
<accession>A0A0E9QPH7</accession>
<organism evidence="1">
    <name type="scientific">Anguilla anguilla</name>
    <name type="common">European freshwater eel</name>
    <name type="synonym">Muraena anguilla</name>
    <dbReference type="NCBI Taxonomy" id="7936"/>
    <lineage>
        <taxon>Eukaryota</taxon>
        <taxon>Metazoa</taxon>
        <taxon>Chordata</taxon>
        <taxon>Craniata</taxon>
        <taxon>Vertebrata</taxon>
        <taxon>Euteleostomi</taxon>
        <taxon>Actinopterygii</taxon>
        <taxon>Neopterygii</taxon>
        <taxon>Teleostei</taxon>
        <taxon>Anguilliformes</taxon>
        <taxon>Anguillidae</taxon>
        <taxon>Anguilla</taxon>
    </lineage>
</organism>
<reference evidence="1" key="2">
    <citation type="journal article" date="2015" name="Fish Shellfish Immunol.">
        <title>Early steps in the European eel (Anguilla anguilla)-Vibrio vulnificus interaction in the gills: Role of the RtxA13 toxin.</title>
        <authorList>
            <person name="Callol A."/>
            <person name="Pajuelo D."/>
            <person name="Ebbesson L."/>
            <person name="Teles M."/>
            <person name="MacKenzie S."/>
            <person name="Amaro C."/>
        </authorList>
    </citation>
    <scope>NUCLEOTIDE SEQUENCE</scope>
</reference>
<dbReference type="EMBL" id="GBXM01090504">
    <property type="protein sequence ID" value="JAH18073.1"/>
    <property type="molecule type" value="Transcribed_RNA"/>
</dbReference>
<proteinExistence type="predicted"/>
<reference evidence="1" key="1">
    <citation type="submission" date="2014-11" db="EMBL/GenBank/DDBJ databases">
        <authorList>
            <person name="Amaro Gonzalez C."/>
        </authorList>
    </citation>
    <scope>NUCLEOTIDE SEQUENCE</scope>
</reference>
<name>A0A0E9QPH7_ANGAN</name>